<proteinExistence type="predicted"/>
<dbReference type="EMBL" id="AMFJ01036048">
    <property type="protein sequence ID" value="EKD25507.1"/>
    <property type="molecule type" value="Genomic_DNA"/>
</dbReference>
<name>K1XK04_9BACT</name>
<organism evidence="2">
    <name type="scientific">uncultured bacterium</name>
    <name type="common">gcode 4</name>
    <dbReference type="NCBI Taxonomy" id="1234023"/>
    <lineage>
        <taxon>Bacteria</taxon>
        <taxon>environmental samples</taxon>
    </lineage>
</organism>
<protein>
    <submittedName>
        <fullName evidence="2">Uncharacterized protein</fullName>
    </submittedName>
</protein>
<feature type="compositionally biased region" description="Basic and acidic residues" evidence="1">
    <location>
        <begin position="1"/>
        <end position="17"/>
    </location>
</feature>
<accession>K1XK04</accession>
<feature type="region of interest" description="Disordered" evidence="1">
    <location>
        <begin position="162"/>
        <end position="193"/>
    </location>
</feature>
<evidence type="ECO:0000256" key="1">
    <source>
        <dbReference type="SAM" id="MobiDB-lite"/>
    </source>
</evidence>
<comment type="caution">
    <text evidence="2">The sequence shown here is derived from an EMBL/GenBank/DDBJ whole genome shotgun (WGS) entry which is preliminary data.</text>
</comment>
<gene>
    <name evidence="2" type="ORF">ACD_80C00041G0006</name>
</gene>
<sequence>MTDKLDSSDHQEEESNKLPDNWDGLHVHMSSLSGETLHESDKISKELVDIVINTPKELADITAKILYKEFWTTYDIAREEKFLKYHITKKDTILQLTGPVTPIEWKKILGEWQIIVTITKKDGKFHIRLNPDGDDYIYYQAEGLSNEDLTAETDTLKAFLAEGTVPPPTSKFKKENPFGDESDESIDDRLAGY</sequence>
<dbReference type="AlphaFoldDB" id="K1XK04"/>
<feature type="region of interest" description="Disordered" evidence="1">
    <location>
        <begin position="1"/>
        <end position="22"/>
    </location>
</feature>
<reference evidence="2" key="1">
    <citation type="journal article" date="2012" name="Science">
        <title>Fermentation, hydrogen, and sulfur metabolism in multiple uncultivated bacterial phyla.</title>
        <authorList>
            <person name="Wrighton K.C."/>
            <person name="Thomas B.C."/>
            <person name="Sharon I."/>
            <person name="Miller C.S."/>
            <person name="Castelle C.J."/>
            <person name="VerBerkmoes N.C."/>
            <person name="Wilkins M.J."/>
            <person name="Hettich R.L."/>
            <person name="Lipton M.S."/>
            <person name="Williams K.H."/>
            <person name="Long P.E."/>
            <person name="Banfield J.F."/>
        </authorList>
    </citation>
    <scope>NUCLEOTIDE SEQUENCE [LARGE SCALE GENOMIC DNA]</scope>
</reference>
<evidence type="ECO:0000313" key="2">
    <source>
        <dbReference type="EMBL" id="EKD25507.1"/>
    </source>
</evidence>